<dbReference type="Gene3D" id="3.60.15.10">
    <property type="entry name" value="Ribonuclease Z/Hydroxyacylglutathione hydrolase-like"/>
    <property type="match status" value="1"/>
</dbReference>
<reference evidence="5" key="2">
    <citation type="submission" date="2016-09" db="EMBL/GenBank/DDBJ databases">
        <authorList>
            <person name="Chen S."/>
            <person name="Walker E."/>
        </authorList>
    </citation>
    <scope>NUCLEOTIDE SEQUENCE [LARGE SCALE GENOMIC DNA]</scope>
    <source>
        <strain evidence="5">MSU</strain>
    </source>
</reference>
<protein>
    <submittedName>
        <fullName evidence="3">Polyketide synthase</fullName>
    </submittedName>
</protein>
<dbReference type="Pfam" id="PF12706">
    <property type="entry name" value="Lactamase_B_2"/>
    <property type="match status" value="1"/>
</dbReference>
<evidence type="ECO:0000259" key="2">
    <source>
        <dbReference type="Pfam" id="PF18456"/>
    </source>
</evidence>
<reference evidence="4 6" key="3">
    <citation type="submission" date="2016-11" db="EMBL/GenBank/DDBJ databases">
        <title>Whole genomes of Flavobacteriaceae.</title>
        <authorList>
            <person name="Stine C."/>
            <person name="Li C."/>
            <person name="Tadesse D."/>
        </authorList>
    </citation>
    <scope>NUCLEOTIDE SEQUENCE [LARGE SCALE GENOMIC DNA]</scope>
    <source>
        <strain evidence="4 6">ATCC BAA-2541</strain>
    </source>
</reference>
<feature type="domain" description="Metallo-beta-lactamase" evidence="1">
    <location>
        <begin position="272"/>
        <end position="428"/>
    </location>
</feature>
<gene>
    <name evidence="4" type="ORF">B0A71_17915</name>
    <name evidence="3" type="ORF">BHE19_08625</name>
</gene>
<dbReference type="STRING" id="1278819.BHE19_08625"/>
<dbReference type="OrthoDB" id="5657199at2"/>
<dbReference type="InterPro" id="IPR001279">
    <property type="entry name" value="Metallo-B-lactamas"/>
</dbReference>
<dbReference type="AlphaFoldDB" id="A0A1S1J8Q2"/>
<sequence length="541" mass="62259">MEIQNEDLVYIKRNLAIEPLVDNWYAWPHLISPATAAMNIKDRHLKIMTSYVQNPMIHAAAVKTPKMLGGPFIDYDGKRVDEIKGLIDNTKEQCAALLKLREDVFALNDMLKKEAKGYALIELYNKVPESLQGLVELVYDINNNPSFRFFESLLYETEFYNESLQSFNLFLVHDDDSRSFVLSTPKLPGEDILRVNLPLKSEKIDQLFEMEDHPKTFGEIARIFEIEAEDLPLFKSFFTKEKSKKYERYSGDGVLTRYFGHACILTETKSTTILADPLVSYGYESDISRYSYDDLPESIDYVLVTHNHQDHILFETLLRLRRKIKNIIVPKSNGGFLQDPNLKLMFERIGFKNIIELGEMETIHFDDCSITGLPFVGEHCDLDVRSKLCHHVAYKDGLKILFAADSCNVSPKLYERIHKVMGDINVIFLGMECEGAPLSWLYGPLMPETLARDKDESRRLAGCNFEQAKAMVDVFKPSEVFVYAMGMEPWLKYISSIKYTDESIPIVESNKLLEYCLANDIDPERLYGEKIIEYKNDLVLS</sequence>
<dbReference type="InterPro" id="IPR036866">
    <property type="entry name" value="RibonucZ/Hydroxyglut_hydro"/>
</dbReference>
<organism evidence="3 5">
    <name type="scientific">Flavobacterium tructae</name>
    <dbReference type="NCBI Taxonomy" id="1114873"/>
    <lineage>
        <taxon>Bacteria</taxon>
        <taxon>Pseudomonadati</taxon>
        <taxon>Bacteroidota</taxon>
        <taxon>Flavobacteriia</taxon>
        <taxon>Flavobacteriales</taxon>
        <taxon>Flavobacteriaceae</taxon>
        <taxon>Flavobacterium</taxon>
    </lineage>
</organism>
<evidence type="ECO:0000313" key="3">
    <source>
        <dbReference type="EMBL" id="OHT45879.1"/>
    </source>
</evidence>
<keyword evidence="6" id="KW-1185">Reference proteome</keyword>
<dbReference type="PANTHER" id="PTHR15032:SF4">
    <property type="entry name" value="N-ACYL-PHOSPHATIDYLETHANOLAMINE-HYDROLYZING PHOSPHOLIPASE D"/>
    <property type="match status" value="1"/>
</dbReference>
<dbReference type="InterPro" id="IPR041141">
    <property type="entry name" value="CmlA_N"/>
</dbReference>
<dbReference type="GO" id="GO:0005737">
    <property type="term" value="C:cytoplasm"/>
    <property type="evidence" value="ECO:0007669"/>
    <property type="project" value="TreeGrafter"/>
</dbReference>
<dbReference type="Pfam" id="PF18456">
    <property type="entry name" value="CmlA_N"/>
    <property type="match status" value="1"/>
</dbReference>
<evidence type="ECO:0000313" key="4">
    <source>
        <dbReference type="EMBL" id="OXB17139.1"/>
    </source>
</evidence>
<name>A0A1S1J8Q2_9FLAO</name>
<evidence type="ECO:0000313" key="6">
    <source>
        <dbReference type="Proteomes" id="UP000198319"/>
    </source>
</evidence>
<dbReference type="EMBL" id="MUHG01000026">
    <property type="protein sequence ID" value="OXB17139.1"/>
    <property type="molecule type" value="Genomic_DNA"/>
</dbReference>
<dbReference type="PANTHER" id="PTHR15032">
    <property type="entry name" value="N-ACYL-PHOSPHATIDYLETHANOLAMINE-HYDROLYZING PHOSPHOLIPASE D"/>
    <property type="match status" value="1"/>
</dbReference>
<reference evidence="3" key="1">
    <citation type="submission" date="2016-09" db="EMBL/GenBank/DDBJ databases">
        <authorList>
            <person name="Capua I."/>
            <person name="De Benedictis P."/>
            <person name="Joannis T."/>
            <person name="Lombin L.H."/>
            <person name="Cattoli G."/>
        </authorList>
    </citation>
    <scope>NUCLEOTIDE SEQUENCE [LARGE SCALE GENOMIC DNA]</scope>
    <source>
        <strain evidence="3">MSU</strain>
    </source>
</reference>
<feature type="domain" description="Diiron non-heme beta-hydroxylase N-terminal" evidence="2">
    <location>
        <begin position="10"/>
        <end position="241"/>
    </location>
</feature>
<evidence type="ECO:0000313" key="5">
    <source>
        <dbReference type="Proteomes" id="UP000180252"/>
    </source>
</evidence>
<dbReference type="RefSeq" id="WP_017495539.1">
    <property type="nucleotide sequence ID" value="NZ_MIKE01000022.1"/>
</dbReference>
<comment type="caution">
    <text evidence="3">The sequence shown here is derived from an EMBL/GenBank/DDBJ whole genome shotgun (WGS) entry which is preliminary data.</text>
</comment>
<dbReference type="SUPFAM" id="SSF56281">
    <property type="entry name" value="Metallo-hydrolase/oxidoreductase"/>
    <property type="match status" value="1"/>
</dbReference>
<dbReference type="EMBL" id="MIKE01000022">
    <property type="protein sequence ID" value="OHT45879.1"/>
    <property type="molecule type" value="Genomic_DNA"/>
</dbReference>
<dbReference type="Proteomes" id="UP000180252">
    <property type="component" value="Unassembled WGS sequence"/>
</dbReference>
<evidence type="ECO:0000259" key="1">
    <source>
        <dbReference type="Pfam" id="PF12706"/>
    </source>
</evidence>
<proteinExistence type="predicted"/>
<accession>A0A1S1J8Q2</accession>
<dbReference type="Proteomes" id="UP000198319">
    <property type="component" value="Unassembled WGS sequence"/>
</dbReference>